<dbReference type="Proteomes" id="UP000229966">
    <property type="component" value="Unassembled WGS sequence"/>
</dbReference>
<dbReference type="InterPro" id="IPR050090">
    <property type="entry name" value="Tyrosine_recombinase_XerCD"/>
</dbReference>
<dbReference type="PANTHER" id="PTHR30349">
    <property type="entry name" value="PHAGE INTEGRASE-RELATED"/>
    <property type="match status" value="1"/>
</dbReference>
<dbReference type="PROSITE" id="PS51898">
    <property type="entry name" value="TYR_RECOMBINASE"/>
    <property type="match status" value="1"/>
</dbReference>
<keyword evidence="3 5" id="KW-0238">DNA-binding</keyword>
<feature type="domain" description="Core-binding (CB)" evidence="7">
    <location>
        <begin position="1"/>
        <end position="78"/>
    </location>
</feature>
<evidence type="ECO:0000256" key="3">
    <source>
        <dbReference type="ARBA" id="ARBA00023125"/>
    </source>
</evidence>
<evidence type="ECO:0000259" key="7">
    <source>
        <dbReference type="PROSITE" id="PS51900"/>
    </source>
</evidence>
<evidence type="ECO:0000259" key="6">
    <source>
        <dbReference type="PROSITE" id="PS51898"/>
    </source>
</evidence>
<dbReference type="Gene3D" id="1.10.443.10">
    <property type="entry name" value="Intergrase catalytic core"/>
    <property type="match status" value="1"/>
</dbReference>
<organism evidence="8 9">
    <name type="scientific">Candidatus Berkelbacteria bacterium CG03_land_8_20_14_0_80_40_36</name>
    <dbReference type="NCBI Taxonomy" id="1974509"/>
    <lineage>
        <taxon>Bacteria</taxon>
        <taxon>Candidatus Berkelbacteria</taxon>
    </lineage>
</organism>
<reference evidence="9" key="1">
    <citation type="submission" date="2017-09" db="EMBL/GenBank/DDBJ databases">
        <title>Depth-based differentiation of microbial function through sediment-hosted aquifers and enrichment of novel symbionts in the deep terrestrial subsurface.</title>
        <authorList>
            <person name="Probst A.J."/>
            <person name="Ladd B."/>
            <person name="Jarett J.K."/>
            <person name="Geller-Mcgrath D.E."/>
            <person name="Sieber C.M.K."/>
            <person name="Emerson J.B."/>
            <person name="Anantharaman K."/>
            <person name="Thomas B.C."/>
            <person name="Malmstrom R."/>
            <person name="Stieglmeier M."/>
            <person name="Klingl A."/>
            <person name="Woyke T."/>
            <person name="Ryan C.M."/>
            <person name="Banfield J.F."/>
        </authorList>
    </citation>
    <scope>NUCLEOTIDE SEQUENCE [LARGE SCALE GENOMIC DNA]</scope>
</reference>
<dbReference type="GO" id="GO:0003677">
    <property type="term" value="F:DNA binding"/>
    <property type="evidence" value="ECO:0007669"/>
    <property type="project" value="UniProtKB-UniRule"/>
</dbReference>
<proteinExistence type="inferred from homology"/>
<dbReference type="SUPFAM" id="SSF56349">
    <property type="entry name" value="DNA breaking-rejoining enzymes"/>
    <property type="match status" value="1"/>
</dbReference>
<accession>A0A2M7CIT3</accession>
<dbReference type="PANTHER" id="PTHR30349:SF64">
    <property type="entry name" value="PROPHAGE INTEGRASE INTD-RELATED"/>
    <property type="match status" value="1"/>
</dbReference>
<name>A0A2M7CIT3_9BACT</name>
<gene>
    <name evidence="8" type="ORF">COS38_01115</name>
</gene>
<dbReference type="Pfam" id="PF00589">
    <property type="entry name" value="Phage_integrase"/>
    <property type="match status" value="1"/>
</dbReference>
<evidence type="ECO:0000256" key="5">
    <source>
        <dbReference type="PROSITE-ProRule" id="PRU01248"/>
    </source>
</evidence>
<evidence type="ECO:0000313" key="8">
    <source>
        <dbReference type="EMBL" id="PIV25538.1"/>
    </source>
</evidence>
<sequence length="268" mass="31198">MTLDYIKREMQIKNYSHKTIDSYLYCIKYLITYYHKPPNKINTDEIKEYIQYKINKDVSSSTIAVYINAFNFLYQKIYRRSFDLKINIPKRAKKLPIVLSKTQIQTIIQNIKNTKHKLVVSMAHASGLRVSEIQSIKIRDLDLDQKIIHIKHAKGKKDRLTILSDKIIPDLTKIIASKNSNDFIFESERGGKMSTRTLQKIFTNALKKSDIKKLATFHSLRHSFATHLLENGTSIRYIQKLLGHSNIQTTQIYTKVTNPNLKNIKSPL</sequence>
<comment type="similarity">
    <text evidence="1">Belongs to the 'phage' integrase family.</text>
</comment>
<protein>
    <submittedName>
        <fullName evidence="8">Integrase</fullName>
    </submittedName>
</protein>
<dbReference type="InterPro" id="IPR013762">
    <property type="entry name" value="Integrase-like_cat_sf"/>
</dbReference>
<dbReference type="InterPro" id="IPR010998">
    <property type="entry name" value="Integrase_recombinase_N"/>
</dbReference>
<comment type="caution">
    <text evidence="8">The sequence shown here is derived from an EMBL/GenBank/DDBJ whole genome shotgun (WGS) entry which is preliminary data.</text>
</comment>
<dbReference type="GO" id="GO:0015074">
    <property type="term" value="P:DNA integration"/>
    <property type="evidence" value="ECO:0007669"/>
    <property type="project" value="UniProtKB-KW"/>
</dbReference>
<dbReference type="Pfam" id="PF13495">
    <property type="entry name" value="Phage_int_SAM_4"/>
    <property type="match status" value="1"/>
</dbReference>
<dbReference type="EMBL" id="PEUM01000028">
    <property type="protein sequence ID" value="PIV25538.1"/>
    <property type="molecule type" value="Genomic_DNA"/>
</dbReference>
<dbReference type="InterPro" id="IPR004107">
    <property type="entry name" value="Integrase_SAM-like_N"/>
</dbReference>
<evidence type="ECO:0000313" key="9">
    <source>
        <dbReference type="Proteomes" id="UP000229966"/>
    </source>
</evidence>
<dbReference type="InterPro" id="IPR011010">
    <property type="entry name" value="DNA_brk_join_enz"/>
</dbReference>
<dbReference type="InterPro" id="IPR044068">
    <property type="entry name" value="CB"/>
</dbReference>
<evidence type="ECO:0000256" key="2">
    <source>
        <dbReference type="ARBA" id="ARBA00022908"/>
    </source>
</evidence>
<dbReference type="GO" id="GO:0006310">
    <property type="term" value="P:DNA recombination"/>
    <property type="evidence" value="ECO:0007669"/>
    <property type="project" value="UniProtKB-KW"/>
</dbReference>
<evidence type="ECO:0000256" key="4">
    <source>
        <dbReference type="ARBA" id="ARBA00023172"/>
    </source>
</evidence>
<dbReference type="Gene3D" id="1.10.150.130">
    <property type="match status" value="1"/>
</dbReference>
<keyword evidence="4" id="KW-0233">DNA recombination</keyword>
<dbReference type="InterPro" id="IPR002104">
    <property type="entry name" value="Integrase_catalytic"/>
</dbReference>
<evidence type="ECO:0000256" key="1">
    <source>
        <dbReference type="ARBA" id="ARBA00008857"/>
    </source>
</evidence>
<dbReference type="AlphaFoldDB" id="A0A2M7CIT3"/>
<feature type="domain" description="Tyr recombinase" evidence="6">
    <location>
        <begin position="94"/>
        <end position="266"/>
    </location>
</feature>
<dbReference type="PROSITE" id="PS51900">
    <property type="entry name" value="CB"/>
    <property type="match status" value="1"/>
</dbReference>
<keyword evidence="2" id="KW-0229">DNA integration</keyword>